<dbReference type="Proteomes" id="UP000823894">
    <property type="component" value="Unassembled WGS sequence"/>
</dbReference>
<reference evidence="1" key="2">
    <citation type="submission" date="2021-04" db="EMBL/GenBank/DDBJ databases">
        <authorList>
            <person name="Gilroy R."/>
        </authorList>
    </citation>
    <scope>NUCLEOTIDE SEQUENCE</scope>
    <source>
        <strain evidence="1">ChiGjej1B1-1692</strain>
    </source>
</reference>
<protein>
    <submittedName>
        <fullName evidence="1">SIR2 family protein</fullName>
    </submittedName>
</protein>
<gene>
    <name evidence="1" type="ORF">H9757_01140</name>
</gene>
<comment type="caution">
    <text evidence="1">The sequence shown here is derived from an EMBL/GenBank/DDBJ whole genome shotgun (WGS) entry which is preliminary data.</text>
</comment>
<proteinExistence type="predicted"/>
<evidence type="ECO:0000313" key="1">
    <source>
        <dbReference type="EMBL" id="HJC37662.1"/>
    </source>
</evidence>
<dbReference type="EMBL" id="DWWK01000014">
    <property type="protein sequence ID" value="HJC37662.1"/>
    <property type="molecule type" value="Genomic_DNA"/>
</dbReference>
<organism evidence="1 2">
    <name type="scientific">Candidatus Mediterraneibacter faecigallinarum</name>
    <dbReference type="NCBI Taxonomy" id="2838669"/>
    <lineage>
        <taxon>Bacteria</taxon>
        <taxon>Bacillati</taxon>
        <taxon>Bacillota</taxon>
        <taxon>Clostridia</taxon>
        <taxon>Lachnospirales</taxon>
        <taxon>Lachnospiraceae</taxon>
        <taxon>Mediterraneibacter</taxon>
    </lineage>
</organism>
<accession>A0A9D2SWG7</accession>
<dbReference type="AlphaFoldDB" id="A0A9D2SWG7"/>
<evidence type="ECO:0000313" key="2">
    <source>
        <dbReference type="Proteomes" id="UP000823894"/>
    </source>
</evidence>
<name>A0A9D2SWG7_9FIRM</name>
<reference evidence="1" key="1">
    <citation type="journal article" date="2021" name="PeerJ">
        <title>Extensive microbial diversity within the chicken gut microbiome revealed by metagenomics and culture.</title>
        <authorList>
            <person name="Gilroy R."/>
            <person name="Ravi A."/>
            <person name="Getino M."/>
            <person name="Pursley I."/>
            <person name="Horton D.L."/>
            <person name="Alikhan N.F."/>
            <person name="Baker D."/>
            <person name="Gharbi K."/>
            <person name="Hall N."/>
            <person name="Watson M."/>
            <person name="Adriaenssens E.M."/>
            <person name="Foster-Nyarko E."/>
            <person name="Jarju S."/>
            <person name="Secka A."/>
            <person name="Antonio M."/>
            <person name="Oren A."/>
            <person name="Chaudhuri R.R."/>
            <person name="La Ragione R."/>
            <person name="Hildebrand F."/>
            <person name="Pallen M.J."/>
        </authorList>
    </citation>
    <scope>NUCLEOTIDE SEQUENCE</scope>
    <source>
        <strain evidence="1">ChiGjej1B1-1692</strain>
    </source>
</reference>
<sequence length="78" mass="8777">MENVHPNVGYVVLAYLLVKTVHNVVITTNFDHLLEDALNYYEKSLPLVIGHIGDALPLPGGHFFAELLIVFSFFLHTE</sequence>